<evidence type="ECO:0000256" key="1">
    <source>
        <dbReference type="SAM" id="MobiDB-lite"/>
    </source>
</evidence>
<reference evidence="2 3" key="1">
    <citation type="submission" date="2019-05" db="EMBL/GenBank/DDBJ databases">
        <title>Another draft genome of Portunus trituberculatus and its Hox gene families provides insights of decapod evolution.</title>
        <authorList>
            <person name="Jeong J.-H."/>
            <person name="Song I."/>
            <person name="Kim S."/>
            <person name="Choi T."/>
            <person name="Kim D."/>
            <person name="Ryu S."/>
            <person name="Kim W."/>
        </authorList>
    </citation>
    <scope>NUCLEOTIDE SEQUENCE [LARGE SCALE GENOMIC DNA]</scope>
    <source>
        <tissue evidence="2">Muscle</tissue>
    </source>
</reference>
<feature type="compositionally biased region" description="Basic residues" evidence="1">
    <location>
        <begin position="44"/>
        <end position="55"/>
    </location>
</feature>
<evidence type="ECO:0000313" key="2">
    <source>
        <dbReference type="EMBL" id="MPD03217.1"/>
    </source>
</evidence>
<protein>
    <submittedName>
        <fullName evidence="2">Uncharacterized protein</fullName>
    </submittedName>
</protein>
<organism evidence="2 3">
    <name type="scientific">Portunus trituberculatus</name>
    <name type="common">Swimming crab</name>
    <name type="synonym">Neptunus trituberculatus</name>
    <dbReference type="NCBI Taxonomy" id="210409"/>
    <lineage>
        <taxon>Eukaryota</taxon>
        <taxon>Metazoa</taxon>
        <taxon>Ecdysozoa</taxon>
        <taxon>Arthropoda</taxon>
        <taxon>Crustacea</taxon>
        <taxon>Multicrustacea</taxon>
        <taxon>Malacostraca</taxon>
        <taxon>Eumalacostraca</taxon>
        <taxon>Eucarida</taxon>
        <taxon>Decapoda</taxon>
        <taxon>Pleocyemata</taxon>
        <taxon>Brachyura</taxon>
        <taxon>Eubrachyura</taxon>
        <taxon>Portunoidea</taxon>
        <taxon>Portunidae</taxon>
        <taxon>Portuninae</taxon>
        <taxon>Portunus</taxon>
    </lineage>
</organism>
<sequence length="103" mass="11886">MKKMRTRKKEKEDMEKEKKGAEKHQQHKGGRRSRERGGLTSWTHFRRASARHRSKARSDDTSGSARGLAENTLGPGLGGKCLEKRIMPQRLRETFSYYGGKPW</sequence>
<proteinExistence type="predicted"/>
<keyword evidence="3" id="KW-1185">Reference proteome</keyword>
<gene>
    <name evidence="2" type="ORF">E2C01_098842</name>
</gene>
<evidence type="ECO:0000313" key="3">
    <source>
        <dbReference type="Proteomes" id="UP000324222"/>
    </source>
</evidence>
<accession>A0A5B7K9F4</accession>
<comment type="caution">
    <text evidence="2">The sequence shown here is derived from an EMBL/GenBank/DDBJ whole genome shotgun (WGS) entry which is preliminary data.</text>
</comment>
<name>A0A5B7K9F4_PORTR</name>
<feature type="compositionally biased region" description="Basic residues" evidence="1">
    <location>
        <begin position="25"/>
        <end position="34"/>
    </location>
</feature>
<feature type="compositionally biased region" description="Basic and acidic residues" evidence="1">
    <location>
        <begin position="9"/>
        <end position="24"/>
    </location>
</feature>
<dbReference type="EMBL" id="VSRR010135188">
    <property type="protein sequence ID" value="MPD03217.1"/>
    <property type="molecule type" value="Genomic_DNA"/>
</dbReference>
<dbReference type="AlphaFoldDB" id="A0A5B7K9F4"/>
<dbReference type="Proteomes" id="UP000324222">
    <property type="component" value="Unassembled WGS sequence"/>
</dbReference>
<feature type="region of interest" description="Disordered" evidence="1">
    <location>
        <begin position="1"/>
        <end position="79"/>
    </location>
</feature>